<protein>
    <submittedName>
        <fullName evidence="2">Transposase</fullName>
    </submittedName>
</protein>
<dbReference type="AlphaFoldDB" id="A0A918IQ02"/>
<dbReference type="PANTHER" id="PTHR33627:SF1">
    <property type="entry name" value="TRANSPOSASE"/>
    <property type="match status" value="1"/>
</dbReference>
<organism evidence="2 3">
    <name type="scientific">Streptomyces alanosinicus</name>
    <dbReference type="NCBI Taxonomy" id="68171"/>
    <lineage>
        <taxon>Bacteria</taxon>
        <taxon>Bacillati</taxon>
        <taxon>Actinomycetota</taxon>
        <taxon>Actinomycetes</taxon>
        <taxon>Kitasatosporales</taxon>
        <taxon>Streptomycetaceae</taxon>
        <taxon>Streptomyces</taxon>
    </lineage>
</organism>
<evidence type="ECO:0000313" key="3">
    <source>
        <dbReference type="Proteomes" id="UP000655443"/>
    </source>
</evidence>
<dbReference type="InterPro" id="IPR039365">
    <property type="entry name" value="IS701-like"/>
</dbReference>
<sequence>MWVGHRFGRVDLRRRMRDYVRGLLGPVGRKNGWQLAEYVGLDGPAGLQHLLNRARWDPDEVRDDLQEYVAERLGDESGVLIIDETGFLKKGTASAGVQRQYSGTAGRTENCQVAVFAAYASSRGRTLVDRELYLPKSWTSDRERCRAAGVPDARTFATKTELARSLVARALASALPIAWVTADALYGQDWHFRRMLEEAGLGYVVAVPKSQQVKSLAGCWRIDQLMGDAPGVAWERLSCGDGAKGQRIYDWAAAQLPAVAFFGGDEPSHHRWVLARRSIAHPDEIAYYLAYAPSGTGVAELVRVAGSRWAIESCFQSAKNECGLDQYEVRRYPGWYRHITLAMLAHAFLAVTASQADNAKGAAETDLSSCHSAWQRSAGSWRLAGPGQATTNGTPIMP</sequence>
<dbReference type="Pfam" id="PF13546">
    <property type="entry name" value="DDE_5"/>
    <property type="match status" value="1"/>
</dbReference>
<keyword evidence="3" id="KW-1185">Reference proteome</keyword>
<comment type="caution">
    <text evidence="2">The sequence shown here is derived from an EMBL/GenBank/DDBJ whole genome shotgun (WGS) entry which is preliminary data.</text>
</comment>
<evidence type="ECO:0000313" key="2">
    <source>
        <dbReference type="EMBL" id="GGW23582.1"/>
    </source>
</evidence>
<proteinExistence type="predicted"/>
<dbReference type="Proteomes" id="UP000655443">
    <property type="component" value="Unassembled WGS sequence"/>
</dbReference>
<evidence type="ECO:0000259" key="1">
    <source>
        <dbReference type="Pfam" id="PF13546"/>
    </source>
</evidence>
<dbReference type="EMBL" id="BMVG01000081">
    <property type="protein sequence ID" value="GGW23582.1"/>
    <property type="molecule type" value="Genomic_DNA"/>
</dbReference>
<name>A0A918IQ02_9ACTN</name>
<accession>A0A918IQ02</accession>
<dbReference type="NCBIfam" id="NF033540">
    <property type="entry name" value="transpos_IS701"/>
    <property type="match status" value="1"/>
</dbReference>
<dbReference type="PANTHER" id="PTHR33627">
    <property type="entry name" value="TRANSPOSASE"/>
    <property type="match status" value="1"/>
</dbReference>
<dbReference type="SUPFAM" id="SSF53098">
    <property type="entry name" value="Ribonuclease H-like"/>
    <property type="match status" value="1"/>
</dbReference>
<reference evidence="2" key="2">
    <citation type="submission" date="2020-09" db="EMBL/GenBank/DDBJ databases">
        <authorList>
            <person name="Sun Q."/>
            <person name="Ohkuma M."/>
        </authorList>
    </citation>
    <scope>NUCLEOTIDE SEQUENCE</scope>
    <source>
        <strain evidence="2">JCM 4714</strain>
    </source>
</reference>
<gene>
    <name evidence="2" type="ORF">GCM10010339_93410</name>
</gene>
<reference evidence="2" key="1">
    <citation type="journal article" date="2014" name="Int. J. Syst. Evol. Microbiol.">
        <title>Complete genome sequence of Corynebacterium casei LMG S-19264T (=DSM 44701T), isolated from a smear-ripened cheese.</title>
        <authorList>
            <consortium name="US DOE Joint Genome Institute (JGI-PGF)"/>
            <person name="Walter F."/>
            <person name="Albersmeier A."/>
            <person name="Kalinowski J."/>
            <person name="Ruckert C."/>
        </authorList>
    </citation>
    <scope>NUCLEOTIDE SEQUENCE</scope>
    <source>
        <strain evidence="2">JCM 4714</strain>
    </source>
</reference>
<dbReference type="InterPro" id="IPR038721">
    <property type="entry name" value="IS701-like_DDE_dom"/>
</dbReference>
<feature type="domain" description="Transposase IS701-like DDE" evidence="1">
    <location>
        <begin position="7"/>
        <end position="213"/>
    </location>
</feature>
<dbReference type="InterPro" id="IPR012337">
    <property type="entry name" value="RNaseH-like_sf"/>
</dbReference>